<dbReference type="GO" id="GO:0032259">
    <property type="term" value="P:methylation"/>
    <property type="evidence" value="ECO:0007669"/>
    <property type="project" value="UniProtKB-KW"/>
</dbReference>
<dbReference type="GO" id="GO:0003677">
    <property type="term" value="F:DNA binding"/>
    <property type="evidence" value="ECO:0007669"/>
    <property type="project" value="TreeGrafter"/>
</dbReference>
<comment type="catalytic activity">
    <reaction evidence="6">
        <text>a 2'-deoxycytidine in DNA + S-adenosyl-L-methionine = a 5-methyl-2'-deoxycytidine in DNA + S-adenosyl-L-homocysteine + H(+)</text>
        <dbReference type="Rhea" id="RHEA:13681"/>
        <dbReference type="Rhea" id="RHEA-COMP:11369"/>
        <dbReference type="Rhea" id="RHEA-COMP:11370"/>
        <dbReference type="ChEBI" id="CHEBI:15378"/>
        <dbReference type="ChEBI" id="CHEBI:57856"/>
        <dbReference type="ChEBI" id="CHEBI:59789"/>
        <dbReference type="ChEBI" id="CHEBI:85452"/>
        <dbReference type="ChEBI" id="CHEBI:85454"/>
        <dbReference type="EC" id="2.1.1.37"/>
    </reaction>
</comment>
<dbReference type="PANTHER" id="PTHR10629:SF52">
    <property type="entry name" value="DNA (CYTOSINE-5)-METHYLTRANSFERASE 1"/>
    <property type="match status" value="1"/>
</dbReference>
<dbReference type="REBASE" id="256295">
    <property type="entry name" value="M.Spl12961ORF609P"/>
</dbReference>
<evidence type="ECO:0000256" key="7">
    <source>
        <dbReference type="PROSITE-ProRule" id="PRU01016"/>
    </source>
</evidence>
<protein>
    <recommendedName>
        <fullName evidence="1">DNA (cytosine-5-)-methyltransferase</fullName>
        <ecNumber evidence="1">2.1.1.37</ecNumber>
    </recommendedName>
</protein>
<dbReference type="PRINTS" id="PR00105">
    <property type="entry name" value="C5METTRFRASE"/>
</dbReference>
<accession>A0A2X4TTE9</accession>
<dbReference type="EMBL" id="LS483469">
    <property type="protein sequence ID" value="SQI30696.1"/>
    <property type="molecule type" value="Genomic_DNA"/>
</dbReference>
<organism evidence="9 10">
    <name type="scientific">Serratia plymuthica</name>
    <dbReference type="NCBI Taxonomy" id="82996"/>
    <lineage>
        <taxon>Bacteria</taxon>
        <taxon>Pseudomonadati</taxon>
        <taxon>Pseudomonadota</taxon>
        <taxon>Gammaproteobacteria</taxon>
        <taxon>Enterobacterales</taxon>
        <taxon>Yersiniaceae</taxon>
        <taxon>Serratia</taxon>
    </lineage>
</organism>
<dbReference type="PROSITE" id="PS51679">
    <property type="entry name" value="SAM_MT_C5"/>
    <property type="match status" value="1"/>
</dbReference>
<comment type="caution">
    <text evidence="7">Lacks conserved residue(s) required for the propagation of feature annotation.</text>
</comment>
<dbReference type="InterPro" id="IPR001525">
    <property type="entry name" value="C5_MeTfrase"/>
</dbReference>
<dbReference type="PANTHER" id="PTHR10629">
    <property type="entry name" value="CYTOSINE-SPECIFIC METHYLTRANSFERASE"/>
    <property type="match status" value="1"/>
</dbReference>
<dbReference type="Gene3D" id="3.90.120.10">
    <property type="entry name" value="DNA Methylase, subunit A, domain 2"/>
    <property type="match status" value="1"/>
</dbReference>
<evidence type="ECO:0000256" key="1">
    <source>
        <dbReference type="ARBA" id="ARBA00011975"/>
    </source>
</evidence>
<keyword evidence="3 7" id="KW-0808">Transferase</keyword>
<proteinExistence type="inferred from homology"/>
<dbReference type="GO" id="GO:0003886">
    <property type="term" value="F:DNA (cytosine-5-)-methyltransferase activity"/>
    <property type="evidence" value="ECO:0007669"/>
    <property type="project" value="UniProtKB-EC"/>
</dbReference>
<dbReference type="GO" id="GO:0009307">
    <property type="term" value="P:DNA restriction-modification system"/>
    <property type="evidence" value="ECO:0007669"/>
    <property type="project" value="UniProtKB-KW"/>
</dbReference>
<dbReference type="NCBIfam" id="TIGR00675">
    <property type="entry name" value="dcm"/>
    <property type="match status" value="1"/>
</dbReference>
<evidence type="ECO:0000256" key="8">
    <source>
        <dbReference type="RuleBase" id="RU000416"/>
    </source>
</evidence>
<evidence type="ECO:0000256" key="2">
    <source>
        <dbReference type="ARBA" id="ARBA00022603"/>
    </source>
</evidence>
<dbReference type="InterPro" id="IPR050390">
    <property type="entry name" value="C5-Methyltransferase"/>
</dbReference>
<evidence type="ECO:0000313" key="10">
    <source>
        <dbReference type="Proteomes" id="UP000248897"/>
    </source>
</evidence>
<name>A0A2X4TTE9_SERPL</name>
<evidence type="ECO:0000256" key="5">
    <source>
        <dbReference type="ARBA" id="ARBA00022747"/>
    </source>
</evidence>
<evidence type="ECO:0000256" key="4">
    <source>
        <dbReference type="ARBA" id="ARBA00022691"/>
    </source>
</evidence>
<evidence type="ECO:0000256" key="6">
    <source>
        <dbReference type="ARBA" id="ARBA00047422"/>
    </source>
</evidence>
<dbReference type="GO" id="GO:0044027">
    <property type="term" value="P:negative regulation of gene expression via chromosomal CpG island methylation"/>
    <property type="evidence" value="ECO:0007669"/>
    <property type="project" value="TreeGrafter"/>
</dbReference>
<dbReference type="Pfam" id="PF00145">
    <property type="entry name" value="DNA_methylase"/>
    <property type="match status" value="1"/>
</dbReference>
<keyword evidence="4 7" id="KW-0949">S-adenosyl-L-methionine</keyword>
<keyword evidence="2 7" id="KW-0489">Methyltransferase</keyword>
<dbReference type="Gene3D" id="3.40.50.150">
    <property type="entry name" value="Vaccinia Virus protein VP39"/>
    <property type="match status" value="1"/>
</dbReference>
<evidence type="ECO:0000313" key="9">
    <source>
        <dbReference type="EMBL" id="SQI30696.1"/>
    </source>
</evidence>
<sequence>MRDLISEKRAPQVIVLENVYGVMTSNKGKDFASIGSVFSDAGYRFGAMVIDARHFVPQSRPRVFIVGVHPSIELPHNMISSAPINIWHPDRMITAYNGLSKQAQQSWIWWNLPVPEERTTTLTDLIEDDPKDVKWDSAEKTKQLLAMMTDSNLLKVQEAQKSGKRIVGGLYKRTRRDDKGEKIQRAEVRFDGIAGCLRTPAGGSSRQSILIVEGKEIRSRLLSPREAARLMGLPDTYKLPSNYNDAYHIAGDGVAVPVVRYLAKFIFEPLLAGSSVTMDVEKKVA</sequence>
<keyword evidence="5" id="KW-0680">Restriction system</keyword>
<dbReference type="AlphaFoldDB" id="A0A2X4TTE9"/>
<dbReference type="SUPFAM" id="SSF53335">
    <property type="entry name" value="S-adenosyl-L-methionine-dependent methyltransferases"/>
    <property type="match status" value="1"/>
</dbReference>
<dbReference type="EC" id="2.1.1.37" evidence="1"/>
<dbReference type="Proteomes" id="UP000248897">
    <property type="component" value="Chromosome 1"/>
</dbReference>
<comment type="similarity">
    <text evidence="7 8">Belongs to the class I-like SAM-binding methyltransferase superfamily. C5-methyltransferase family.</text>
</comment>
<gene>
    <name evidence="9" type="primary">hpaIIM</name>
    <name evidence="9" type="ORF">NCTC12961_00610</name>
</gene>
<evidence type="ECO:0000256" key="3">
    <source>
        <dbReference type="ARBA" id="ARBA00022679"/>
    </source>
</evidence>
<dbReference type="InterPro" id="IPR029063">
    <property type="entry name" value="SAM-dependent_MTases_sf"/>
</dbReference>
<reference evidence="9 10" key="1">
    <citation type="submission" date="2018-06" db="EMBL/GenBank/DDBJ databases">
        <authorList>
            <consortium name="Pathogen Informatics"/>
            <person name="Doyle S."/>
        </authorList>
    </citation>
    <scope>NUCLEOTIDE SEQUENCE [LARGE SCALE GENOMIC DNA]</scope>
    <source>
        <strain evidence="9 10">NCTC12961</strain>
    </source>
</reference>